<evidence type="ECO:0000256" key="1">
    <source>
        <dbReference type="ARBA" id="ARBA00022448"/>
    </source>
</evidence>
<evidence type="ECO:0000256" key="3">
    <source>
        <dbReference type="ARBA" id="ARBA00022723"/>
    </source>
</evidence>
<comment type="caution">
    <text evidence="9">The sequence shown here is derived from an EMBL/GenBank/DDBJ whole genome shotgun (WGS) entry which is preliminary data.</text>
</comment>
<evidence type="ECO:0000256" key="4">
    <source>
        <dbReference type="ARBA" id="ARBA00022982"/>
    </source>
</evidence>
<dbReference type="PANTHER" id="PTHR30176:SF3">
    <property type="entry name" value="FERREDOXIN-TYPE PROTEIN NAPH"/>
    <property type="match status" value="1"/>
</dbReference>
<dbReference type="InterPro" id="IPR017900">
    <property type="entry name" value="4Fe4S_Fe_S_CS"/>
</dbReference>
<keyword evidence="4" id="KW-0249">Electron transport</keyword>
<keyword evidence="6" id="KW-0411">Iron-sulfur</keyword>
<feature type="transmembrane region" description="Helical" evidence="7">
    <location>
        <begin position="143"/>
        <end position="158"/>
    </location>
</feature>
<dbReference type="SUPFAM" id="SSF54862">
    <property type="entry name" value="4Fe-4S ferredoxins"/>
    <property type="match status" value="1"/>
</dbReference>
<accession>A0ABT8QL65</accession>
<feature type="domain" description="4Fe-4S ferredoxin-type" evidence="8">
    <location>
        <begin position="318"/>
        <end position="347"/>
    </location>
</feature>
<dbReference type="PANTHER" id="PTHR30176">
    <property type="entry name" value="FERREDOXIN-TYPE PROTEIN NAPH"/>
    <property type="match status" value="1"/>
</dbReference>
<feature type="transmembrane region" description="Helical" evidence="7">
    <location>
        <begin position="274"/>
        <end position="295"/>
    </location>
</feature>
<feature type="domain" description="4Fe-4S ferredoxin-type" evidence="8">
    <location>
        <begin position="350"/>
        <end position="375"/>
    </location>
</feature>
<keyword evidence="3" id="KW-0479">Metal-binding</keyword>
<dbReference type="PROSITE" id="PS51379">
    <property type="entry name" value="4FE4S_FER_2"/>
    <property type="match status" value="2"/>
</dbReference>
<evidence type="ECO:0000256" key="7">
    <source>
        <dbReference type="SAM" id="Phobius"/>
    </source>
</evidence>
<dbReference type="Pfam" id="PF12801">
    <property type="entry name" value="Fer4_5"/>
    <property type="match status" value="2"/>
</dbReference>
<dbReference type="Gene3D" id="3.30.70.20">
    <property type="match status" value="1"/>
</dbReference>
<feature type="transmembrane region" description="Helical" evidence="7">
    <location>
        <begin position="242"/>
        <end position="262"/>
    </location>
</feature>
<evidence type="ECO:0000256" key="5">
    <source>
        <dbReference type="ARBA" id="ARBA00023004"/>
    </source>
</evidence>
<dbReference type="Proteomes" id="UP001176021">
    <property type="component" value="Unassembled WGS sequence"/>
</dbReference>
<sequence length="390" mass="43412">MKNSKTSVILSFLATVTLILVLSFFVTQIFGGHSEKAPVPKSVSVGLDMTISEISAINHLNPETVKDALNVKGPSDLSKTLRELSISEKDANNMIIKELNFEGEEASKNAVLIGTKFILWAVLFAVAFVLLRRGKITPTVRKYLLFASFIIFGVILGPEPNSMSTVKDIVSAYAIKGIFFPPRLVALLVFLLVVLLANKFICAWACQFGTLQDFIFRLNRNSNDKTGVFKQYKLPFAVSNTIRVVFFSVFIVIAFIWSLDIIELINPFNIYNPAVLTIIGIVFIALILIGSLFIYRPWCHFLCPFGLVGWMVEKFSFYKIKVNYDTCISCGECSKACPSEVMEAILQQHKITPDCFSCGSCITACPTKSIEFNKGHRTPIPKGKYKAANH</sequence>
<evidence type="ECO:0000259" key="8">
    <source>
        <dbReference type="PROSITE" id="PS51379"/>
    </source>
</evidence>
<evidence type="ECO:0000256" key="2">
    <source>
        <dbReference type="ARBA" id="ARBA00022485"/>
    </source>
</evidence>
<protein>
    <submittedName>
        <fullName evidence="9">4Fe-4S binding protein</fullName>
    </submittedName>
</protein>
<gene>
    <name evidence="9" type="ORF">M8H41_03165</name>
</gene>
<reference evidence="9" key="1">
    <citation type="submission" date="2022-05" db="EMBL/GenBank/DDBJ databases">
        <title>Expanded diversity of anoxic marine methylotrophy in a Black Sea sulfate reducing microorganism.</title>
        <authorList>
            <person name="Fischer P.Q."/>
            <person name="Stams A.J.M."/>
            <person name="Villanueva L."/>
            <person name="Sousa D.Z."/>
        </authorList>
    </citation>
    <scope>NUCLEOTIDE SEQUENCE</scope>
    <source>
        <strain evidence="9">P130</strain>
    </source>
</reference>
<evidence type="ECO:0000313" key="9">
    <source>
        <dbReference type="EMBL" id="MDO0821860.1"/>
    </source>
</evidence>
<keyword evidence="2" id="KW-0004">4Fe-4S</keyword>
<feature type="transmembrane region" description="Helical" evidence="7">
    <location>
        <begin position="178"/>
        <end position="197"/>
    </location>
</feature>
<keyword evidence="7" id="KW-1133">Transmembrane helix</keyword>
<evidence type="ECO:0000313" key="10">
    <source>
        <dbReference type="Proteomes" id="UP001176021"/>
    </source>
</evidence>
<dbReference type="PROSITE" id="PS00198">
    <property type="entry name" value="4FE4S_FER_1"/>
    <property type="match status" value="2"/>
</dbReference>
<keyword evidence="7" id="KW-0812">Transmembrane</keyword>
<keyword evidence="10" id="KW-1185">Reference proteome</keyword>
<feature type="transmembrane region" description="Helical" evidence="7">
    <location>
        <begin position="110"/>
        <end position="131"/>
    </location>
</feature>
<keyword evidence="7" id="KW-0472">Membrane</keyword>
<proteinExistence type="predicted"/>
<evidence type="ECO:0000256" key="6">
    <source>
        <dbReference type="ARBA" id="ARBA00023014"/>
    </source>
</evidence>
<dbReference type="EMBL" id="JAMJEV010000002">
    <property type="protein sequence ID" value="MDO0821860.1"/>
    <property type="molecule type" value="Genomic_DNA"/>
</dbReference>
<dbReference type="InterPro" id="IPR017896">
    <property type="entry name" value="4Fe4S_Fe-S-bd"/>
</dbReference>
<keyword evidence="5" id="KW-0408">Iron</keyword>
<dbReference type="RefSeq" id="WP_301998035.1">
    <property type="nucleotide sequence ID" value="NZ_JAMJEV010000002.1"/>
</dbReference>
<name>A0ABT8QL65_9FIRM</name>
<keyword evidence="1" id="KW-0813">Transport</keyword>
<dbReference type="Pfam" id="PF13237">
    <property type="entry name" value="Fer4_10"/>
    <property type="match status" value="1"/>
</dbReference>
<organism evidence="9 10">
    <name type="scientific">Desulfosporosinus nitroreducens</name>
    <dbReference type="NCBI Taxonomy" id="2018668"/>
    <lineage>
        <taxon>Bacteria</taxon>
        <taxon>Bacillati</taxon>
        <taxon>Bacillota</taxon>
        <taxon>Clostridia</taxon>
        <taxon>Eubacteriales</taxon>
        <taxon>Desulfitobacteriaceae</taxon>
        <taxon>Desulfosporosinus</taxon>
    </lineage>
</organism>
<dbReference type="InterPro" id="IPR051684">
    <property type="entry name" value="Electron_Trans/Redox"/>
</dbReference>